<sequence length="915" mass="104228">MSRLIIKNLPNKVTVENLKDIFSEKGEVTDVQLKYTKDGKFRNFGFVGYRTEEQAQAAREYFDGTCIRSMKIEVQVCANLGDEKKPRAWSKYAPDSTAYKKIHKDEDEKKVEKKQQKKIEKNKNKIVELLKKHKDDPLFAEFIEAHVNDKTAWIKEAFQNAAKSDDDDSGVEDEKPSAPETPTEVTKEESNTKVEEKVANKHISDLEYMKLLMKRVHGPKEETESQPQEQPVEQTEEKPVKKIRNRQLFHVKITGLPFKCKKKDIKEFFRPLVPYSIRLPLKAKGKRVAGFCYVGFRTEKELKKALSKDKLFIANHRIHVSQYEDKAKKAAEEEEQKNQMKRKEQENNEESIGESGSIFVRNLPYVVSEEEVTNLFEKYGPLAEVNMPVDKILRQPKGFATVTFVMPEHAVKAFTELDGTAFCGRMLHLLPAKTEKLEDADDDDGLTFKEKKAKKLKAQAKSSHNWNTLFLGANAIADVVASSYNTTKEQLLTDTNKNTSAAVRLALGETQLVAETRKFLETNGVYLDAFSKPPKRRSKTCILVKNLPANTEESEIKPLFERHGHIARFLMPQHGITALVDYIEPFEAKKAFSKLAYSQFKSSPLYLEWAPENVFVKPAERAEADDNKSDEKADIDNNEPSKHTLNKIESTKEVATSQKEETTQQQPQDTKDSVKEPEPLGDPENDTTLFVKNLNFITTEVDLKRHFAQAGQVHNVTIAKKKDPKAPGQFLSMGYGFVQYYKKLEANEALKILQNSTLDGKTLELKRSERGNTTDVQTAKKSTKHTAQNGTKILVRNVPFQANRNELHEIFRAFGEIKTLRLPKKLTPGADQHRGFAFVDYHSKADAKSAFESLCHSTHLYGRRLVLEWAEQTDENEDVTTLRKRTAEKFNAKMPGGKKSRKGAVDVEMFVDGEK</sequence>
<evidence type="ECO:0000256" key="2">
    <source>
        <dbReference type="ARBA" id="ARBA00022737"/>
    </source>
</evidence>
<dbReference type="InterPro" id="IPR035979">
    <property type="entry name" value="RBD_domain_sf"/>
</dbReference>
<feature type="compositionally biased region" description="Basic and acidic residues" evidence="7">
    <location>
        <begin position="621"/>
        <end position="642"/>
    </location>
</feature>
<dbReference type="InterPro" id="IPR034423">
    <property type="entry name" value="RBM19_RRM5"/>
</dbReference>
<proteinExistence type="predicted"/>
<dbReference type="FunFam" id="3.30.70.330:FF:000738">
    <property type="entry name" value="RNA-binding motif protein 19"/>
    <property type="match status" value="1"/>
</dbReference>
<feature type="domain" description="RRM" evidence="8">
    <location>
        <begin position="687"/>
        <end position="770"/>
    </location>
</feature>
<evidence type="ECO:0000256" key="6">
    <source>
        <dbReference type="SAM" id="Coils"/>
    </source>
</evidence>
<gene>
    <name evidence="9" type="ORF">ABMA28_016792</name>
</gene>
<feature type="compositionally biased region" description="Basic and acidic residues" evidence="7">
    <location>
        <begin position="669"/>
        <end position="678"/>
    </location>
</feature>
<comment type="subcellular location">
    <subcellularLocation>
        <location evidence="1">Nucleus</location>
    </subcellularLocation>
</comment>
<keyword evidence="6" id="KW-0175">Coiled coil</keyword>
<evidence type="ECO:0000256" key="5">
    <source>
        <dbReference type="PROSITE-ProRule" id="PRU00176"/>
    </source>
</evidence>
<evidence type="ECO:0000256" key="3">
    <source>
        <dbReference type="ARBA" id="ARBA00022884"/>
    </source>
</evidence>
<evidence type="ECO:0000256" key="1">
    <source>
        <dbReference type="ARBA" id="ARBA00004123"/>
    </source>
</evidence>
<feature type="compositionally biased region" description="Basic and acidic residues" evidence="7">
    <location>
        <begin position="324"/>
        <end position="346"/>
    </location>
</feature>
<dbReference type="PANTHER" id="PTHR48039:SF5">
    <property type="entry name" value="RNA-BINDING PROTEIN 28"/>
    <property type="match status" value="1"/>
</dbReference>
<feature type="domain" description="RRM" evidence="8">
    <location>
        <begin position="540"/>
        <end position="612"/>
    </location>
</feature>
<dbReference type="InterPro" id="IPR051945">
    <property type="entry name" value="RRM_MRD1_RNA_proc_ribogen"/>
</dbReference>
<dbReference type="PROSITE" id="PS50102">
    <property type="entry name" value="RRM"/>
    <property type="match status" value="5"/>
</dbReference>
<dbReference type="Proteomes" id="UP001549921">
    <property type="component" value="Unassembled WGS sequence"/>
</dbReference>
<dbReference type="Pfam" id="PF00076">
    <property type="entry name" value="RRM_1"/>
    <property type="match status" value="6"/>
</dbReference>
<feature type="compositionally biased region" description="Basic and acidic residues" evidence="7">
    <location>
        <begin position="185"/>
        <end position="195"/>
    </location>
</feature>
<keyword evidence="3 5" id="KW-0694">RNA-binding</keyword>
<comment type="caution">
    <text evidence="9">The sequence shown here is derived from an EMBL/GenBank/DDBJ whole genome shotgun (WGS) entry which is preliminary data.</text>
</comment>
<dbReference type="SMART" id="SM00360">
    <property type="entry name" value="RRM"/>
    <property type="match status" value="6"/>
</dbReference>
<dbReference type="InterPro" id="IPR012677">
    <property type="entry name" value="Nucleotide-bd_a/b_plait_sf"/>
</dbReference>
<dbReference type="EMBL" id="JBEDNZ010000009">
    <property type="protein sequence ID" value="KAL0838738.1"/>
    <property type="molecule type" value="Genomic_DNA"/>
</dbReference>
<keyword evidence="4" id="KW-0539">Nucleus</keyword>
<feature type="domain" description="RRM" evidence="8">
    <location>
        <begin position="356"/>
        <end position="434"/>
    </location>
</feature>
<evidence type="ECO:0000259" key="8">
    <source>
        <dbReference type="PROSITE" id="PS50102"/>
    </source>
</evidence>
<feature type="region of interest" description="Disordered" evidence="7">
    <location>
        <begin position="621"/>
        <end position="687"/>
    </location>
</feature>
<evidence type="ECO:0000256" key="7">
    <source>
        <dbReference type="SAM" id="MobiDB-lite"/>
    </source>
</evidence>
<feature type="region of interest" description="Disordered" evidence="7">
    <location>
        <begin position="160"/>
        <end position="195"/>
    </location>
</feature>
<reference evidence="9 10" key="1">
    <citation type="submission" date="2024-06" db="EMBL/GenBank/DDBJ databases">
        <title>A chromosome-level genome assembly of beet webworm, Loxostege sticticalis.</title>
        <authorList>
            <person name="Zhang Y."/>
        </authorList>
    </citation>
    <scope>NUCLEOTIDE SEQUENCE [LARGE SCALE GENOMIC DNA]</scope>
    <source>
        <strain evidence="9">AQ028</strain>
        <tissue evidence="9">Male pupae</tissue>
    </source>
</reference>
<dbReference type="GO" id="GO:0005634">
    <property type="term" value="C:nucleus"/>
    <property type="evidence" value="ECO:0007669"/>
    <property type="project" value="UniProtKB-SubCell"/>
</dbReference>
<name>A0ABD0T8S3_LOXSC</name>
<dbReference type="PANTHER" id="PTHR48039">
    <property type="entry name" value="RNA-BINDING MOTIF PROTEIN 14B"/>
    <property type="match status" value="1"/>
</dbReference>
<feature type="compositionally biased region" description="Polar residues" evidence="7">
    <location>
        <begin position="653"/>
        <end position="668"/>
    </location>
</feature>
<organism evidence="9 10">
    <name type="scientific">Loxostege sticticalis</name>
    <name type="common">Beet webworm moth</name>
    <dbReference type="NCBI Taxonomy" id="481309"/>
    <lineage>
        <taxon>Eukaryota</taxon>
        <taxon>Metazoa</taxon>
        <taxon>Ecdysozoa</taxon>
        <taxon>Arthropoda</taxon>
        <taxon>Hexapoda</taxon>
        <taxon>Insecta</taxon>
        <taxon>Pterygota</taxon>
        <taxon>Neoptera</taxon>
        <taxon>Endopterygota</taxon>
        <taxon>Lepidoptera</taxon>
        <taxon>Glossata</taxon>
        <taxon>Ditrysia</taxon>
        <taxon>Pyraloidea</taxon>
        <taxon>Crambidae</taxon>
        <taxon>Pyraustinae</taxon>
        <taxon>Loxostege</taxon>
    </lineage>
</organism>
<feature type="region of interest" description="Disordered" evidence="7">
    <location>
        <begin position="218"/>
        <end position="239"/>
    </location>
</feature>
<dbReference type="InterPro" id="IPR000504">
    <property type="entry name" value="RRM_dom"/>
</dbReference>
<feature type="domain" description="RRM" evidence="8">
    <location>
        <begin position="2"/>
        <end position="79"/>
    </location>
</feature>
<feature type="region of interest" description="Disordered" evidence="7">
    <location>
        <begin position="324"/>
        <end position="353"/>
    </location>
</feature>
<protein>
    <recommendedName>
        <fullName evidence="8">RRM domain-containing protein</fullName>
    </recommendedName>
</protein>
<accession>A0ABD0T8S3</accession>
<dbReference type="Gene3D" id="3.30.70.330">
    <property type="match status" value="6"/>
</dbReference>
<feature type="coiled-coil region" evidence="6">
    <location>
        <begin position="104"/>
        <end position="132"/>
    </location>
</feature>
<feature type="domain" description="RRM" evidence="8">
    <location>
        <begin position="791"/>
        <end position="872"/>
    </location>
</feature>
<keyword evidence="2" id="KW-0677">Repeat</keyword>
<evidence type="ECO:0000256" key="4">
    <source>
        <dbReference type="ARBA" id="ARBA00023242"/>
    </source>
</evidence>
<evidence type="ECO:0000313" key="9">
    <source>
        <dbReference type="EMBL" id="KAL0838738.1"/>
    </source>
</evidence>
<dbReference type="CDD" id="cd12318">
    <property type="entry name" value="RRM5_RBM19_like"/>
    <property type="match status" value="1"/>
</dbReference>
<dbReference type="GO" id="GO:0003723">
    <property type="term" value="F:RNA binding"/>
    <property type="evidence" value="ECO:0007669"/>
    <property type="project" value="UniProtKB-UniRule"/>
</dbReference>
<dbReference type="AlphaFoldDB" id="A0ABD0T8S3"/>
<evidence type="ECO:0000313" key="10">
    <source>
        <dbReference type="Proteomes" id="UP001549921"/>
    </source>
</evidence>
<dbReference type="SUPFAM" id="SSF54928">
    <property type="entry name" value="RNA-binding domain, RBD"/>
    <property type="match status" value="5"/>
</dbReference>